<protein>
    <recommendedName>
        <fullName evidence="5 11">Dolichyl-diphosphooligosaccharide--protein glycosyltransferase subunit 1</fullName>
    </recommendedName>
</protein>
<evidence type="ECO:0000256" key="6">
    <source>
        <dbReference type="ARBA" id="ARBA00022692"/>
    </source>
</evidence>
<comment type="function">
    <text evidence="1 11">Subunit of the oligosaccharyl transferase (OST) complex that catalyzes the initial transfer of a defined glycan (Glc(3)Man(9)GlcNAc(2) in eukaryotes) from the lipid carrier dolichol-pyrophosphate to an asparagine residue within an Asn-X-Ser/Thr consensus motif in nascent polypeptide chains, the first step in protein N-glycosylation. N-glycosylation occurs cotranslationally and the complex associates with the Sec61 complex at the channel-forming translocon complex that mediates protein translocation across the endoplasmic reticulum (ER). All subunits are required for a maximal enzyme activity.</text>
</comment>
<evidence type="ECO:0000256" key="1">
    <source>
        <dbReference type="ARBA" id="ARBA00002791"/>
    </source>
</evidence>
<keyword evidence="10 11" id="KW-0472">Membrane</keyword>
<reference evidence="12" key="1">
    <citation type="submission" date="2015-11" db="EMBL/GenBank/DDBJ databases">
        <title>De novo transcriptome assembly of four potential Pierce s Disease insect vectors from Arizona vineyards.</title>
        <authorList>
            <person name="Tassone E.E."/>
        </authorList>
    </citation>
    <scope>NUCLEOTIDE SEQUENCE</scope>
</reference>
<feature type="chain" id="PRO_5008447255" description="Dolichyl-diphosphooligosaccharide--protein glycosyltransferase subunit 1" evidence="11">
    <location>
        <begin position="19"/>
        <end position="473"/>
    </location>
</feature>
<keyword evidence="6 11" id="KW-0812">Transmembrane</keyword>
<dbReference type="Pfam" id="PF04597">
    <property type="entry name" value="Ribophorin_I"/>
    <property type="match status" value="1"/>
</dbReference>
<comment type="pathway">
    <text evidence="3 11">Protein modification; protein glycosylation.</text>
</comment>
<proteinExistence type="inferred from homology"/>
<feature type="transmembrane region" description="Helical" evidence="11">
    <location>
        <begin position="427"/>
        <end position="446"/>
    </location>
</feature>
<feature type="non-terminal residue" evidence="12">
    <location>
        <position position="473"/>
    </location>
</feature>
<evidence type="ECO:0000256" key="4">
    <source>
        <dbReference type="ARBA" id="ARBA00008905"/>
    </source>
</evidence>
<comment type="subunit">
    <text evidence="11">Component of the oligosaccharyltransferase (OST) complex.</text>
</comment>
<dbReference type="UniPathway" id="UPA00378"/>
<feature type="signal peptide" evidence="11">
    <location>
        <begin position="1"/>
        <end position="18"/>
    </location>
</feature>
<evidence type="ECO:0000256" key="2">
    <source>
        <dbReference type="ARBA" id="ARBA00004115"/>
    </source>
</evidence>
<feature type="non-terminal residue" evidence="12">
    <location>
        <position position="1"/>
    </location>
</feature>
<organism evidence="12">
    <name type="scientific">Cuerna arida</name>
    <dbReference type="NCBI Taxonomy" id="1464854"/>
    <lineage>
        <taxon>Eukaryota</taxon>
        <taxon>Metazoa</taxon>
        <taxon>Ecdysozoa</taxon>
        <taxon>Arthropoda</taxon>
        <taxon>Hexapoda</taxon>
        <taxon>Insecta</taxon>
        <taxon>Pterygota</taxon>
        <taxon>Neoptera</taxon>
        <taxon>Paraneoptera</taxon>
        <taxon>Hemiptera</taxon>
        <taxon>Auchenorrhyncha</taxon>
        <taxon>Membracoidea</taxon>
        <taxon>Cicadellidae</taxon>
        <taxon>Cicadellinae</taxon>
        <taxon>Proconiini</taxon>
        <taxon>Cuerna</taxon>
    </lineage>
</organism>
<evidence type="ECO:0000256" key="5">
    <source>
        <dbReference type="ARBA" id="ARBA00017611"/>
    </source>
</evidence>
<dbReference type="InterPro" id="IPR007676">
    <property type="entry name" value="Ribophorin_I"/>
</dbReference>
<evidence type="ECO:0000256" key="3">
    <source>
        <dbReference type="ARBA" id="ARBA00004922"/>
    </source>
</evidence>
<dbReference type="EMBL" id="GECZ01006128">
    <property type="protein sequence ID" value="JAS63641.1"/>
    <property type="molecule type" value="Transcribed_RNA"/>
</dbReference>
<dbReference type="AlphaFoldDB" id="A0A1B6GML9"/>
<evidence type="ECO:0000256" key="8">
    <source>
        <dbReference type="ARBA" id="ARBA00022824"/>
    </source>
</evidence>
<sequence>SFELSVCFLIFLLSVVCGEFVIKNVDRQVNIETSLVKVKTTFQLENTGPTVHTSFYHIIHDDNADSFAYFEAFNNQNALQFECVSDLKKFQNSSYVFSVKFPNPLKEHNSIDLVLTEVFMNKIKAYPREILQKELQLVKYVDNVHFYTPYKIMSESTTITTGAKSLEGYSKLSKVTSTVGGGSQVRYAGFKNLERFAYEPIYVHYENNAPFLLITSLKQIIEVSHWGNIAVENHVEMVHSGAKLKGSFSRYDYMMSGKGMAHSVKSFTTILPKGANKIYYRDMNGNISTSNVRNKKNALEVELHPRFPLFGGWKTKYVLGYNVPSSRYLFHEDGKFLLKFPFVNHVHNDMQVEKFEMSIRFPVGAKNIEVSLPYDVKRLPDSTYFNYMDSLGRIVLNFEKTNVVENHKKNIEIRYDRNQLFMFYEPILISVFIFIILVAIVFFLNLNFSLGNDKKEIAPKAASVPVSGTVGAG</sequence>
<keyword evidence="9 11" id="KW-1133">Transmembrane helix</keyword>
<dbReference type="PANTHER" id="PTHR21049:SF0">
    <property type="entry name" value="DOLICHYL-DIPHOSPHOOLIGOSACCHARIDE--PROTEIN GLYCOSYLTRANSFERASE SUBUNIT 1"/>
    <property type="match status" value="1"/>
</dbReference>
<evidence type="ECO:0000256" key="11">
    <source>
        <dbReference type="RuleBase" id="RU361143"/>
    </source>
</evidence>
<evidence type="ECO:0000256" key="9">
    <source>
        <dbReference type="ARBA" id="ARBA00022989"/>
    </source>
</evidence>
<evidence type="ECO:0000256" key="7">
    <source>
        <dbReference type="ARBA" id="ARBA00022729"/>
    </source>
</evidence>
<keyword evidence="7 11" id="KW-0732">Signal</keyword>
<name>A0A1B6GML9_9HEMI</name>
<comment type="subcellular location">
    <subcellularLocation>
        <location evidence="2 11">Endoplasmic reticulum membrane</location>
        <topology evidence="2 11">Single-pass type I membrane protein</topology>
    </subcellularLocation>
</comment>
<evidence type="ECO:0000256" key="10">
    <source>
        <dbReference type="ARBA" id="ARBA00023136"/>
    </source>
</evidence>
<evidence type="ECO:0000313" key="12">
    <source>
        <dbReference type="EMBL" id="JAS63641.1"/>
    </source>
</evidence>
<dbReference type="GO" id="GO:0008250">
    <property type="term" value="C:oligosaccharyltransferase complex"/>
    <property type="evidence" value="ECO:0007669"/>
    <property type="project" value="UniProtKB-UniRule"/>
</dbReference>
<dbReference type="PANTHER" id="PTHR21049">
    <property type="entry name" value="RIBOPHORIN I"/>
    <property type="match status" value="1"/>
</dbReference>
<accession>A0A1B6GML9</accession>
<gene>
    <name evidence="12" type="ORF">g.48654</name>
</gene>
<keyword evidence="8 11" id="KW-0256">Endoplasmic reticulum</keyword>
<comment type="similarity">
    <text evidence="4 11">Belongs to the OST1 family.</text>
</comment>
<dbReference type="GO" id="GO:0018279">
    <property type="term" value="P:protein N-linked glycosylation via asparagine"/>
    <property type="evidence" value="ECO:0007669"/>
    <property type="project" value="TreeGrafter"/>
</dbReference>